<keyword evidence="3" id="KW-1185">Reference proteome</keyword>
<evidence type="ECO:0000313" key="2">
    <source>
        <dbReference type="EMBL" id="MPC13301.1"/>
    </source>
</evidence>
<dbReference type="AlphaFoldDB" id="A0A5B7CWS5"/>
<organism evidence="2 3">
    <name type="scientific">Portunus trituberculatus</name>
    <name type="common">Swimming crab</name>
    <name type="synonym">Neptunus trituberculatus</name>
    <dbReference type="NCBI Taxonomy" id="210409"/>
    <lineage>
        <taxon>Eukaryota</taxon>
        <taxon>Metazoa</taxon>
        <taxon>Ecdysozoa</taxon>
        <taxon>Arthropoda</taxon>
        <taxon>Crustacea</taxon>
        <taxon>Multicrustacea</taxon>
        <taxon>Malacostraca</taxon>
        <taxon>Eumalacostraca</taxon>
        <taxon>Eucarida</taxon>
        <taxon>Decapoda</taxon>
        <taxon>Pleocyemata</taxon>
        <taxon>Brachyura</taxon>
        <taxon>Eubrachyura</taxon>
        <taxon>Portunoidea</taxon>
        <taxon>Portunidae</taxon>
        <taxon>Portuninae</taxon>
        <taxon>Portunus</taxon>
    </lineage>
</organism>
<dbReference type="Proteomes" id="UP000324222">
    <property type="component" value="Unassembled WGS sequence"/>
</dbReference>
<evidence type="ECO:0000256" key="1">
    <source>
        <dbReference type="SAM" id="MobiDB-lite"/>
    </source>
</evidence>
<sequence length="212" mass="23004">MRARLTSIGATSARCCPVTRRVTSFRVSTSSGSSHRLNSAATSRSFLSILASPAARSDRSRVSASNTCSARHRCSRRFLPAGGPIGKDCVPMSVQSHCNKAILYHLTTKTPSPPPLPPANNTTTSFTSPPRHPHHHHHHHHLPQNQDTVTITTTTTTITSLTQHHYHLHITTKSSSPPLPPTTTSYNTTTISLIHHQDTLTIITITSLTPPA</sequence>
<protein>
    <submittedName>
        <fullName evidence="2">Uncharacterized protein</fullName>
    </submittedName>
</protein>
<proteinExistence type="predicted"/>
<comment type="caution">
    <text evidence="2">The sequence shown here is derived from an EMBL/GenBank/DDBJ whole genome shotgun (WGS) entry which is preliminary data.</text>
</comment>
<name>A0A5B7CWS5_PORTR</name>
<gene>
    <name evidence="2" type="ORF">E2C01_006032</name>
</gene>
<evidence type="ECO:0000313" key="3">
    <source>
        <dbReference type="Proteomes" id="UP000324222"/>
    </source>
</evidence>
<dbReference type="EMBL" id="VSRR010000272">
    <property type="protein sequence ID" value="MPC13301.1"/>
    <property type="molecule type" value="Genomic_DNA"/>
</dbReference>
<feature type="region of interest" description="Disordered" evidence="1">
    <location>
        <begin position="109"/>
        <end position="145"/>
    </location>
</feature>
<feature type="compositionally biased region" description="Basic residues" evidence="1">
    <location>
        <begin position="131"/>
        <end position="142"/>
    </location>
</feature>
<reference evidence="2 3" key="1">
    <citation type="submission" date="2019-05" db="EMBL/GenBank/DDBJ databases">
        <title>Another draft genome of Portunus trituberculatus and its Hox gene families provides insights of decapod evolution.</title>
        <authorList>
            <person name="Jeong J.-H."/>
            <person name="Song I."/>
            <person name="Kim S."/>
            <person name="Choi T."/>
            <person name="Kim D."/>
            <person name="Ryu S."/>
            <person name="Kim W."/>
        </authorList>
    </citation>
    <scope>NUCLEOTIDE SEQUENCE [LARGE SCALE GENOMIC DNA]</scope>
    <source>
        <tissue evidence="2">Muscle</tissue>
    </source>
</reference>
<accession>A0A5B7CWS5</accession>